<dbReference type="KEGG" id="ccam:M5D45_05150"/>
<protein>
    <submittedName>
        <fullName evidence="2">Uncharacterized protein</fullName>
    </submittedName>
</protein>
<organism evidence="2 4">
    <name type="scientific">Cupriavidus campinensis</name>
    <dbReference type="NCBI Taxonomy" id="151783"/>
    <lineage>
        <taxon>Bacteria</taxon>
        <taxon>Pseudomonadati</taxon>
        <taxon>Pseudomonadota</taxon>
        <taxon>Betaproteobacteria</taxon>
        <taxon>Burkholderiales</taxon>
        <taxon>Burkholderiaceae</taxon>
        <taxon>Cupriavidus</taxon>
    </lineage>
</organism>
<dbReference type="Proteomes" id="UP000318943">
    <property type="component" value="Unassembled WGS sequence"/>
</dbReference>
<reference evidence="2" key="3">
    <citation type="submission" date="2022-05" db="EMBL/GenBank/DDBJ databases">
        <authorList>
            <person name="Kunte H.-J."/>
        </authorList>
    </citation>
    <scope>NUCLEOTIDE SEQUENCE</scope>
    <source>
        <strain evidence="2">G5</strain>
    </source>
</reference>
<evidence type="ECO:0000313" key="1">
    <source>
        <dbReference type="EMBL" id="TSP14703.1"/>
    </source>
</evidence>
<gene>
    <name evidence="1" type="ORF">FGG12_03460</name>
    <name evidence="2" type="ORF">M5D45_05150</name>
</gene>
<dbReference type="EMBL" id="VCIZ01000001">
    <property type="protein sequence ID" value="TSP14703.1"/>
    <property type="molecule type" value="Genomic_DNA"/>
</dbReference>
<evidence type="ECO:0000313" key="2">
    <source>
        <dbReference type="EMBL" id="URF05218.1"/>
    </source>
</evidence>
<reference evidence="1 3" key="1">
    <citation type="submission" date="2019-05" db="EMBL/GenBank/DDBJ databases">
        <title>Whole genome sequence analysis of Cupriavidus campinensis S14E4C strain.</title>
        <authorList>
            <person name="Abbaszade G."/>
            <person name="Szabo A."/>
            <person name="Toumi M."/>
            <person name="Toth E."/>
        </authorList>
    </citation>
    <scope>NUCLEOTIDE SEQUENCE [LARGE SCALE GENOMIC DNA]</scope>
    <source>
        <strain evidence="1 3">S14E4C</strain>
    </source>
</reference>
<keyword evidence="3" id="KW-1185">Reference proteome</keyword>
<name>A0AAE9L2T0_9BURK</name>
<dbReference type="AlphaFoldDB" id="A0AAE9L2T0"/>
<accession>A0AAE9L2T0</accession>
<evidence type="ECO:0000313" key="3">
    <source>
        <dbReference type="Proteomes" id="UP000318943"/>
    </source>
</evidence>
<proteinExistence type="predicted"/>
<evidence type="ECO:0000313" key="4">
    <source>
        <dbReference type="Proteomes" id="UP001056132"/>
    </source>
</evidence>
<sequence>MAKLLRSNGAPLGAQITLFPGNRLQFKVSGLGPNKKHLVLRSTDSILTVVPLKVDDRRIEQVLRLEVQAHSIVSRHIVHVDAYATDAQGRPQLRDTNTGRVTVEIHPKLVLPEPNTEQGVLARMLIVENASPDHEKYVNQGDARESMQWMVHVLRNRLKLGAQHFAARGATDLTTLIKAKNQVRGFENYPAIAPDQHQMLNRTLDIAHDGTHLRQKEYMAYVASALAVAKGENFGPDPSRTGLYAWRTLDSSHPGQNFQKFQSKGGQDFYTLTEGFLASLQPKNKAKP</sequence>
<dbReference type="Proteomes" id="UP001056132">
    <property type="component" value="Chromosome 1"/>
</dbReference>
<dbReference type="EMBL" id="CP097330">
    <property type="protein sequence ID" value="URF05218.1"/>
    <property type="molecule type" value="Genomic_DNA"/>
</dbReference>
<dbReference type="RefSeq" id="WP_144196074.1">
    <property type="nucleotide sequence ID" value="NZ_CAJPVH010000053.1"/>
</dbReference>
<reference evidence="2" key="2">
    <citation type="journal article" date="2022" name="Microbiol. Resour. Announc.">
        <title>Genome Sequence of Cupriavidus campinensis Strain G5, a Member of a Bacterial Consortium Capable of Polyethylene Degradation.</title>
        <authorList>
            <person name="Schneider B."/>
            <person name="Pfeiffer F."/>
            <person name="Dyall-Smith M."/>
            <person name="Kunte H.J."/>
        </authorList>
    </citation>
    <scope>NUCLEOTIDE SEQUENCE</scope>
    <source>
        <strain evidence="2">G5</strain>
    </source>
</reference>